<dbReference type="AlphaFoldDB" id="A0A151I9I6"/>
<feature type="compositionally biased region" description="Polar residues" evidence="1">
    <location>
        <begin position="102"/>
        <end position="111"/>
    </location>
</feature>
<dbReference type="InterPro" id="IPR005312">
    <property type="entry name" value="DUF1759"/>
</dbReference>
<reference evidence="2 3" key="1">
    <citation type="submission" date="2016-03" db="EMBL/GenBank/DDBJ databases">
        <title>Cyphomyrmex costatus WGS genome.</title>
        <authorList>
            <person name="Nygaard S."/>
            <person name="Hu H."/>
            <person name="Boomsma J."/>
            <person name="Zhang G."/>
        </authorList>
    </citation>
    <scope>NUCLEOTIDE SEQUENCE [LARGE SCALE GENOMIC DNA]</scope>
    <source>
        <strain evidence="2">MS0001</strain>
        <tissue evidence="2">Whole body</tissue>
    </source>
</reference>
<proteinExistence type="predicted"/>
<protein>
    <submittedName>
        <fullName evidence="2">Uncharacterized protein</fullName>
    </submittedName>
</protein>
<dbReference type="Proteomes" id="UP000078542">
    <property type="component" value="Unassembled WGS sequence"/>
</dbReference>
<evidence type="ECO:0000313" key="2">
    <source>
        <dbReference type="EMBL" id="KYM95708.1"/>
    </source>
</evidence>
<organism evidence="2 3">
    <name type="scientific">Cyphomyrmex costatus</name>
    <dbReference type="NCBI Taxonomy" id="456900"/>
    <lineage>
        <taxon>Eukaryota</taxon>
        <taxon>Metazoa</taxon>
        <taxon>Ecdysozoa</taxon>
        <taxon>Arthropoda</taxon>
        <taxon>Hexapoda</taxon>
        <taxon>Insecta</taxon>
        <taxon>Pterygota</taxon>
        <taxon>Neoptera</taxon>
        <taxon>Endopterygota</taxon>
        <taxon>Hymenoptera</taxon>
        <taxon>Apocrita</taxon>
        <taxon>Aculeata</taxon>
        <taxon>Formicoidea</taxon>
        <taxon>Formicidae</taxon>
        <taxon>Myrmicinae</taxon>
        <taxon>Cyphomyrmex</taxon>
    </lineage>
</organism>
<feature type="region of interest" description="Disordered" evidence="1">
    <location>
        <begin position="94"/>
        <end position="133"/>
    </location>
</feature>
<evidence type="ECO:0000313" key="3">
    <source>
        <dbReference type="Proteomes" id="UP000078542"/>
    </source>
</evidence>
<dbReference type="STRING" id="456900.A0A151I9I6"/>
<dbReference type="Pfam" id="PF03564">
    <property type="entry name" value="DUF1759"/>
    <property type="match status" value="1"/>
</dbReference>
<feature type="compositionally biased region" description="Basic and acidic residues" evidence="1">
    <location>
        <begin position="113"/>
        <end position="133"/>
    </location>
</feature>
<keyword evidence="3" id="KW-1185">Reference proteome</keyword>
<name>A0A151I9I6_9HYME</name>
<sequence>MQLKRLRARIKAQVTRLHTFFEHNPECSISEAQIRLKKLEGFWNSFEEIQQQLENIIIEDEQQAEAFATEMENEQVRFEDRYYEIAKKAQQIIDRKTPKEAAQQQSTSNQAPAEKRRQESLQERRNKPKLSEMKLPEFSGEYTKWLFFKNSFKTTIHNDEDLSGPQKYQYLNGVLKRVKLSKDSAMSYENAW</sequence>
<dbReference type="EMBL" id="KQ978274">
    <property type="protein sequence ID" value="KYM95708.1"/>
    <property type="molecule type" value="Genomic_DNA"/>
</dbReference>
<accession>A0A151I9I6</accession>
<gene>
    <name evidence="2" type="ORF">ALC62_13614</name>
</gene>
<evidence type="ECO:0000256" key="1">
    <source>
        <dbReference type="SAM" id="MobiDB-lite"/>
    </source>
</evidence>